<dbReference type="EMBL" id="JAPTGB010000011">
    <property type="protein sequence ID" value="MCZ0860811.1"/>
    <property type="molecule type" value="Genomic_DNA"/>
</dbReference>
<gene>
    <name evidence="1" type="ORF">O0S10_06160</name>
</gene>
<protein>
    <submittedName>
        <fullName evidence="1">Zinc ribbon domain-containing protein</fullName>
    </submittedName>
</protein>
<evidence type="ECO:0000313" key="2">
    <source>
        <dbReference type="Proteomes" id="UP001141422"/>
    </source>
</evidence>
<dbReference type="RefSeq" id="WP_268925012.1">
    <property type="nucleotide sequence ID" value="NZ_JAPTGB010000011.1"/>
</dbReference>
<accession>A0ABT4IGF4</accession>
<dbReference type="SUPFAM" id="SSF47598">
    <property type="entry name" value="Ribbon-helix-helix"/>
    <property type="match status" value="1"/>
</dbReference>
<dbReference type="Proteomes" id="UP001141422">
    <property type="component" value="Unassembled WGS sequence"/>
</dbReference>
<organism evidence="1 2">
    <name type="scientific">Methanocorpusculum petauri</name>
    <dbReference type="NCBI Taxonomy" id="3002863"/>
    <lineage>
        <taxon>Archaea</taxon>
        <taxon>Methanobacteriati</taxon>
        <taxon>Methanobacteriota</taxon>
        <taxon>Stenosarchaea group</taxon>
        <taxon>Methanomicrobia</taxon>
        <taxon>Methanomicrobiales</taxon>
        <taxon>Methanocorpusculaceae</taxon>
        <taxon>Methanocorpusculum</taxon>
    </lineage>
</organism>
<reference evidence="1" key="1">
    <citation type="submission" date="2022-12" db="EMBL/GenBank/DDBJ databases">
        <title>Isolation and characterisation of novel Methanocorpusculum spp. from native Australian herbivores indicates the genus is ancestrally host-associated.</title>
        <authorList>
            <person name="Volmer J.G."/>
            <person name="Soo R.M."/>
            <person name="Evans P.N."/>
            <person name="Hoedt E.C."/>
            <person name="Astorga Alsina A.L."/>
            <person name="Woodcroft B.J."/>
            <person name="Tyson G.W."/>
            <person name="Hugenholtz P."/>
            <person name="Morrison M."/>
        </authorList>
    </citation>
    <scope>NUCLEOTIDE SEQUENCE</scope>
    <source>
        <strain evidence="1">MG</strain>
    </source>
</reference>
<name>A0ABT4IGF4_9EURY</name>
<proteinExistence type="predicted"/>
<keyword evidence="2" id="KW-1185">Reference proteome</keyword>
<sequence length="134" mass="15192">MDTETAEKNDDQILLRLPKTLKTQIETAAKLEGMTTQEWIRKAVSYRISLLNVCPACGTINISTAKYCNECGASLKESKRTLYMEWMAQNLEEEFGEKGSQLFADWMQLVDDPGAQIKSIDKNGKWVVITQEKP</sequence>
<dbReference type="InterPro" id="IPR010985">
    <property type="entry name" value="Ribbon_hlx_hlx"/>
</dbReference>
<evidence type="ECO:0000313" key="1">
    <source>
        <dbReference type="EMBL" id="MCZ0860811.1"/>
    </source>
</evidence>
<comment type="caution">
    <text evidence="1">The sequence shown here is derived from an EMBL/GenBank/DDBJ whole genome shotgun (WGS) entry which is preliminary data.</text>
</comment>